<evidence type="ECO:0000313" key="15">
    <source>
        <dbReference type="Proteomes" id="UP000001038"/>
    </source>
</evidence>
<dbReference type="Proteomes" id="UP000001038">
    <property type="component" value="Chromosome 8"/>
</dbReference>
<keyword evidence="3 8" id="KW-0863">Zinc-finger</keyword>
<feature type="compositionally biased region" description="Basic and acidic residues" evidence="9">
    <location>
        <begin position="119"/>
        <end position="130"/>
    </location>
</feature>
<dbReference type="SMART" id="SM00297">
    <property type="entry name" value="BROMO"/>
    <property type="match status" value="1"/>
</dbReference>
<feature type="region of interest" description="Disordered" evidence="9">
    <location>
        <begin position="217"/>
        <end position="258"/>
    </location>
</feature>
<keyword evidence="5 7" id="KW-0103">Bromodomain</keyword>
<evidence type="ECO:0000259" key="13">
    <source>
        <dbReference type="PROSITE" id="PS51414"/>
    </source>
</evidence>
<feature type="compositionally biased region" description="Basic and acidic residues" evidence="9">
    <location>
        <begin position="217"/>
        <end position="226"/>
    </location>
</feature>
<dbReference type="SUPFAM" id="SSF57903">
    <property type="entry name" value="FYVE/PHD zinc finger"/>
    <property type="match status" value="1"/>
</dbReference>
<feature type="domain" description="PHD-type" evidence="11">
    <location>
        <begin position="631"/>
        <end position="681"/>
    </location>
</feature>
<evidence type="ECO:0000256" key="1">
    <source>
        <dbReference type="ARBA" id="ARBA00022553"/>
    </source>
</evidence>
<dbReference type="PANTHER" id="PTHR46386:SF1">
    <property type="entry name" value="NUCLEAR BODY PROTEIN SP140-LIKE PROTEIN"/>
    <property type="match status" value="1"/>
</dbReference>
<dbReference type="Pfam" id="PF01342">
    <property type="entry name" value="SAND"/>
    <property type="match status" value="1"/>
</dbReference>
<dbReference type="Gene3D" id="3.10.390.10">
    <property type="entry name" value="SAND domain-like"/>
    <property type="match status" value="1"/>
</dbReference>
<dbReference type="GO" id="GO:0003677">
    <property type="term" value="F:DNA binding"/>
    <property type="evidence" value="ECO:0007669"/>
    <property type="project" value="InterPro"/>
</dbReference>
<reference evidence="14 15" key="1">
    <citation type="journal article" date="2007" name="Nature">
        <title>The medaka draft genome and insights into vertebrate genome evolution.</title>
        <authorList>
            <person name="Kasahara M."/>
            <person name="Naruse K."/>
            <person name="Sasaki S."/>
            <person name="Nakatani Y."/>
            <person name="Qu W."/>
            <person name="Ahsan B."/>
            <person name="Yamada T."/>
            <person name="Nagayasu Y."/>
            <person name="Doi K."/>
            <person name="Kasai Y."/>
            <person name="Jindo T."/>
            <person name="Kobayashi D."/>
            <person name="Shimada A."/>
            <person name="Toyoda A."/>
            <person name="Kuroki Y."/>
            <person name="Fujiyama A."/>
            <person name="Sasaki T."/>
            <person name="Shimizu A."/>
            <person name="Asakawa S."/>
            <person name="Shimizu N."/>
            <person name="Hashimoto S."/>
            <person name="Yang J."/>
            <person name="Lee Y."/>
            <person name="Matsushima K."/>
            <person name="Sugano S."/>
            <person name="Sakaizumi M."/>
            <person name="Narita T."/>
            <person name="Ohishi K."/>
            <person name="Haga S."/>
            <person name="Ohta F."/>
            <person name="Nomoto H."/>
            <person name="Nogata K."/>
            <person name="Morishita T."/>
            <person name="Endo T."/>
            <person name="Shin-I T."/>
            <person name="Takeda H."/>
            <person name="Morishita S."/>
            <person name="Kohara Y."/>
        </authorList>
    </citation>
    <scope>NUCLEOTIDE SEQUENCE [LARGE SCALE GENOMIC DNA]</scope>
    <source>
        <strain evidence="14 15">Hd-rR</strain>
    </source>
</reference>
<dbReference type="GO" id="GO:0006357">
    <property type="term" value="P:regulation of transcription by RNA polymerase II"/>
    <property type="evidence" value="ECO:0000318"/>
    <property type="project" value="GO_Central"/>
</dbReference>
<feature type="region of interest" description="Disordered" evidence="9">
    <location>
        <begin position="417"/>
        <end position="460"/>
    </location>
</feature>
<evidence type="ECO:0000256" key="6">
    <source>
        <dbReference type="ARBA" id="ARBA00023242"/>
    </source>
</evidence>
<dbReference type="GeneID" id="101163904"/>
<feature type="region of interest" description="Disordered" evidence="9">
    <location>
        <begin position="119"/>
        <end position="167"/>
    </location>
</feature>
<gene>
    <name evidence="14" type="primary">LOC101163904</name>
</gene>
<feature type="domain" description="SAND" evidence="12">
    <location>
        <begin position="512"/>
        <end position="590"/>
    </location>
</feature>
<dbReference type="InterPro" id="IPR036427">
    <property type="entry name" value="Bromodomain-like_sf"/>
</dbReference>
<dbReference type="Ensembl" id="ENSORLT00000016679.2">
    <property type="protein sequence ID" value="ENSORLP00000016678.2"/>
    <property type="gene ID" value="ENSORLG00000013307.2"/>
</dbReference>
<evidence type="ECO:0000256" key="4">
    <source>
        <dbReference type="ARBA" id="ARBA00022833"/>
    </source>
</evidence>
<name>H2MDN0_ORYLA</name>
<dbReference type="InterPro" id="IPR013083">
    <property type="entry name" value="Znf_RING/FYVE/PHD"/>
</dbReference>
<feature type="region of interest" description="Disordered" evidence="9">
    <location>
        <begin position="318"/>
        <end position="369"/>
    </location>
</feature>
<accession>H2MDN0</accession>
<keyword evidence="6" id="KW-0539">Nucleus</keyword>
<dbReference type="Pfam" id="PF03172">
    <property type="entry name" value="HSR"/>
    <property type="match status" value="1"/>
</dbReference>
<evidence type="ECO:0000259" key="12">
    <source>
        <dbReference type="PROSITE" id="PS50864"/>
    </source>
</evidence>
<evidence type="ECO:0008006" key="16">
    <source>
        <dbReference type="Google" id="ProtNLM"/>
    </source>
</evidence>
<dbReference type="Gene3D" id="1.20.920.10">
    <property type="entry name" value="Bromodomain-like"/>
    <property type="match status" value="1"/>
</dbReference>
<dbReference type="Bgee" id="ENSORLG00000013307">
    <property type="expression patterns" value="Expressed in pharyngeal gill and 9 other cell types or tissues"/>
</dbReference>
<keyword evidence="1" id="KW-0597">Phosphoprotein</keyword>
<dbReference type="STRING" id="8090.ENSORLP00000016678"/>
<dbReference type="InParanoid" id="H2MDN0"/>
<evidence type="ECO:0000256" key="3">
    <source>
        <dbReference type="ARBA" id="ARBA00022771"/>
    </source>
</evidence>
<feature type="compositionally biased region" description="Polar residues" evidence="9">
    <location>
        <begin position="348"/>
        <end position="358"/>
    </location>
</feature>
<reference evidence="14" key="2">
    <citation type="submission" date="2025-08" db="UniProtKB">
        <authorList>
            <consortium name="Ensembl"/>
        </authorList>
    </citation>
    <scope>IDENTIFICATION</scope>
    <source>
        <strain evidence="14">Hd-rR</strain>
    </source>
</reference>
<dbReference type="InterPro" id="IPR001487">
    <property type="entry name" value="Bromodomain"/>
</dbReference>
<dbReference type="InterPro" id="IPR004865">
    <property type="entry name" value="HSR_dom"/>
</dbReference>
<organism evidence="14 15">
    <name type="scientific">Oryzias latipes</name>
    <name type="common">Japanese rice fish</name>
    <name type="synonym">Japanese killifish</name>
    <dbReference type="NCBI Taxonomy" id="8090"/>
    <lineage>
        <taxon>Eukaryota</taxon>
        <taxon>Metazoa</taxon>
        <taxon>Chordata</taxon>
        <taxon>Craniata</taxon>
        <taxon>Vertebrata</taxon>
        <taxon>Euteleostomi</taxon>
        <taxon>Actinopterygii</taxon>
        <taxon>Neopterygii</taxon>
        <taxon>Teleostei</taxon>
        <taxon>Neoteleostei</taxon>
        <taxon>Acanthomorphata</taxon>
        <taxon>Ovalentaria</taxon>
        <taxon>Atherinomorphae</taxon>
        <taxon>Beloniformes</taxon>
        <taxon>Adrianichthyidae</taxon>
        <taxon>Oryziinae</taxon>
        <taxon>Oryzias</taxon>
    </lineage>
</organism>
<evidence type="ECO:0000313" key="14">
    <source>
        <dbReference type="Ensembl" id="ENSORLP00000016678.2"/>
    </source>
</evidence>
<dbReference type="SUPFAM" id="SSF63763">
    <property type="entry name" value="SAND domain-like"/>
    <property type="match status" value="1"/>
</dbReference>
<protein>
    <recommendedName>
        <fullName evidence="16">SP110 nuclear body protein, tandem duplicate 1</fullName>
    </recommendedName>
</protein>
<dbReference type="InterPro" id="IPR043563">
    <property type="entry name" value="Sp110/Sp140/Sp140L-like"/>
</dbReference>
<feature type="domain" description="Bromo" evidence="10">
    <location>
        <begin position="715"/>
        <end position="778"/>
    </location>
</feature>
<evidence type="ECO:0000259" key="11">
    <source>
        <dbReference type="PROSITE" id="PS50016"/>
    </source>
</evidence>
<dbReference type="InterPro" id="IPR001965">
    <property type="entry name" value="Znf_PHD"/>
</dbReference>
<feature type="compositionally biased region" description="Basic residues" evidence="9">
    <location>
        <begin position="323"/>
        <end position="338"/>
    </location>
</feature>
<dbReference type="GO" id="GO:0005634">
    <property type="term" value="C:nucleus"/>
    <property type="evidence" value="ECO:0000318"/>
    <property type="project" value="GO_Central"/>
</dbReference>
<dbReference type="Pfam" id="PF00628">
    <property type="entry name" value="PHD"/>
    <property type="match status" value="1"/>
</dbReference>
<feature type="compositionally biased region" description="Basic and acidic residues" evidence="9">
    <location>
        <begin position="417"/>
        <end position="430"/>
    </location>
</feature>
<dbReference type="GO" id="GO:0000981">
    <property type="term" value="F:DNA-binding transcription factor activity, RNA polymerase II-specific"/>
    <property type="evidence" value="ECO:0000318"/>
    <property type="project" value="GO_Central"/>
</dbReference>
<dbReference type="InterPro" id="IPR011011">
    <property type="entry name" value="Znf_FYVE_PHD"/>
</dbReference>
<dbReference type="FunFam" id="3.10.390.10:FF:000004">
    <property type="entry name" value="Deformed epidermal autoregulatory factor 1"/>
    <property type="match status" value="1"/>
</dbReference>
<dbReference type="OrthoDB" id="1870062at2759"/>
<dbReference type="CDD" id="cd15541">
    <property type="entry name" value="PHD_TIF1_like"/>
    <property type="match status" value="1"/>
</dbReference>
<dbReference type="AlphaFoldDB" id="H2MDN0"/>
<feature type="domain" description="HSR" evidence="13">
    <location>
        <begin position="1"/>
        <end position="109"/>
    </location>
</feature>
<dbReference type="SMART" id="SM00258">
    <property type="entry name" value="SAND"/>
    <property type="match status" value="1"/>
</dbReference>
<dbReference type="HOGENOM" id="CLU_1647664_0_0_1"/>
<dbReference type="Gene3D" id="3.30.40.10">
    <property type="entry name" value="Zinc/RING finger domain, C3HC4 (zinc finger)"/>
    <property type="match status" value="1"/>
</dbReference>
<dbReference type="Pfam" id="PF00439">
    <property type="entry name" value="Bromodomain"/>
    <property type="match status" value="1"/>
</dbReference>
<dbReference type="GeneTree" id="ENSGT00940000166738"/>
<evidence type="ECO:0000256" key="2">
    <source>
        <dbReference type="ARBA" id="ARBA00022723"/>
    </source>
</evidence>
<evidence type="ECO:0000256" key="5">
    <source>
        <dbReference type="ARBA" id="ARBA00023117"/>
    </source>
</evidence>
<dbReference type="PROSITE" id="PS50016">
    <property type="entry name" value="ZF_PHD_2"/>
    <property type="match status" value="1"/>
</dbReference>
<dbReference type="PROSITE" id="PS50864">
    <property type="entry name" value="SAND"/>
    <property type="match status" value="1"/>
</dbReference>
<dbReference type="PROSITE" id="PS50014">
    <property type="entry name" value="BROMODOMAIN_2"/>
    <property type="match status" value="1"/>
</dbReference>
<dbReference type="InterPro" id="IPR010919">
    <property type="entry name" value="SAND-like_dom_sf"/>
</dbReference>
<dbReference type="SUPFAM" id="SSF47370">
    <property type="entry name" value="Bromodomain"/>
    <property type="match status" value="1"/>
</dbReference>
<proteinExistence type="predicted"/>
<dbReference type="CDD" id="cd04369">
    <property type="entry name" value="Bromodomain"/>
    <property type="match status" value="1"/>
</dbReference>
<sequence length="800" mass="92004">MDPLDFLESAQLQRFFQSRKTELSCLENPQTFLSQLRDYNIIPEDRYKKVINMKSKDKTRMAIRKILEWLERERSEHIRLFWRCVFKEIILSQYPILRQMRNSLMDGSFLFDGQLPPTVEKEEKGKKKNTETSSVKNKKISKNTCGDEEQPGTSSHMTPCQKKSKKVAVVSPKKGEKIWTSPNELPVTCGNMEGTLFQEILPQGSFQFNKLFPTTVEKEEKGKKMNNEASSAKNKKRSKNTCGDKEQPGTSSQMTPCQKKFKKTAFASPNKGEEIWTLPTFKNQLPVPCRNMEGILNQDILAQGSFQFNKLFPTTVKKEEKGKKKKKEASSVKNKKISKNTCGDKEQPGTSSQMTPCQKKSKKTASAVPKKEVEIWTLPTFENQKPVTCGNMEGTLNQHIPAQGSFQFNKLFPTTVEKEEKGKKKNKEASSVKNKKRSKNTCGDEEQPGTSSQMTPCQKKSKTIAFASPNKGEEIWTLPTFKNQLPVPCRNMEGILNQDILAQAVPKKEDKIWTSPTFKNQLPVTCGNMAGILFPKKLAQGEKCIQVMDQWFTPLEFQEFAGKEKSKNWKLSIKYEDITLGKLIQEGHLKSGTFKKRSKRAKVLSPHSLLCKCSKCKVELKNKDTGNQKNYDECYICKDVGDLVKCDDCPKYFHQNCHLPHIEEAMMSDNTPWMCTFCIFEIIQNSRYNHKQKREVVLSRQVSQHMVECQYLLLFLRNTDPELNLENYRCFVETLTWVDKIADKLQENQYKTVGQFESDVQLILANCVFYNRDNAEFLEIGKRLKETFDKEFKKAFNIVD</sequence>
<dbReference type="GO" id="GO:0008270">
    <property type="term" value="F:zinc ion binding"/>
    <property type="evidence" value="ECO:0007669"/>
    <property type="project" value="UniProtKB-KW"/>
</dbReference>
<keyword evidence="2" id="KW-0479">Metal-binding</keyword>
<dbReference type="KEGG" id="ola:101163904"/>
<dbReference type="SMART" id="SM00249">
    <property type="entry name" value="PHD"/>
    <property type="match status" value="1"/>
</dbReference>
<keyword evidence="15" id="KW-1185">Reference proteome</keyword>
<evidence type="ECO:0000259" key="10">
    <source>
        <dbReference type="PROSITE" id="PS50014"/>
    </source>
</evidence>
<evidence type="ECO:0000256" key="9">
    <source>
        <dbReference type="SAM" id="MobiDB-lite"/>
    </source>
</evidence>
<reference evidence="14" key="3">
    <citation type="submission" date="2025-09" db="UniProtKB">
        <authorList>
            <consortium name="Ensembl"/>
        </authorList>
    </citation>
    <scope>IDENTIFICATION</scope>
    <source>
        <strain evidence="14">Hd-rR</strain>
    </source>
</reference>
<dbReference type="RefSeq" id="XP_011476748.1">
    <property type="nucleotide sequence ID" value="XM_011478446.3"/>
</dbReference>
<evidence type="ECO:0000256" key="8">
    <source>
        <dbReference type="PROSITE-ProRule" id="PRU00146"/>
    </source>
</evidence>
<dbReference type="PROSITE" id="PS51414">
    <property type="entry name" value="HSR"/>
    <property type="match status" value="1"/>
</dbReference>
<feature type="compositionally biased region" description="Polar residues" evidence="9">
    <location>
        <begin position="448"/>
        <end position="458"/>
    </location>
</feature>
<dbReference type="InterPro" id="IPR019787">
    <property type="entry name" value="Znf_PHD-finger"/>
</dbReference>
<keyword evidence="4" id="KW-0862">Zinc</keyword>
<evidence type="ECO:0000256" key="7">
    <source>
        <dbReference type="PROSITE-ProRule" id="PRU00035"/>
    </source>
</evidence>
<dbReference type="InterPro" id="IPR000770">
    <property type="entry name" value="SAND_dom"/>
</dbReference>
<dbReference type="eggNOG" id="KOG4333">
    <property type="taxonomic scope" value="Eukaryota"/>
</dbReference>
<dbReference type="PANTHER" id="PTHR46386">
    <property type="entry name" value="NUCLEAR BODY PROTEIN SP140"/>
    <property type="match status" value="1"/>
</dbReference>